<dbReference type="Proteomes" id="UP000594118">
    <property type="component" value="Chromosome"/>
</dbReference>
<organism evidence="1 2">
    <name type="scientific">Pseudooceanicola spongiae</name>
    <dbReference type="NCBI Taxonomy" id="2613965"/>
    <lineage>
        <taxon>Bacteria</taxon>
        <taxon>Pseudomonadati</taxon>
        <taxon>Pseudomonadota</taxon>
        <taxon>Alphaproteobacteria</taxon>
        <taxon>Rhodobacterales</taxon>
        <taxon>Paracoccaceae</taxon>
        <taxon>Pseudooceanicola</taxon>
    </lineage>
</organism>
<evidence type="ECO:0000313" key="1">
    <source>
        <dbReference type="EMBL" id="QOL83289.1"/>
    </source>
</evidence>
<dbReference type="AlphaFoldDB" id="A0A7L9WSM1"/>
<name>A0A7L9WSM1_9RHOB</name>
<dbReference type="EMBL" id="CP045201">
    <property type="protein sequence ID" value="QOL83289.1"/>
    <property type="molecule type" value="Genomic_DNA"/>
</dbReference>
<dbReference type="KEGG" id="pshq:F3W81_17950"/>
<proteinExistence type="predicted"/>
<evidence type="ECO:0000313" key="2">
    <source>
        <dbReference type="Proteomes" id="UP000594118"/>
    </source>
</evidence>
<reference evidence="1 2" key="1">
    <citation type="submission" date="2019-10" db="EMBL/GenBank/DDBJ databases">
        <title>Pseudopuniceibacterium sp. HQ09 islated from Antarctica.</title>
        <authorList>
            <person name="Liao L."/>
            <person name="Su S."/>
            <person name="Chen B."/>
            <person name="Yu Y."/>
        </authorList>
    </citation>
    <scope>NUCLEOTIDE SEQUENCE [LARGE SCALE GENOMIC DNA]</scope>
    <source>
        <strain evidence="1 2">HQ09</strain>
    </source>
</reference>
<gene>
    <name evidence="1" type="ORF">F3W81_17950</name>
</gene>
<protein>
    <submittedName>
        <fullName evidence="1">Uncharacterized protein</fullName>
    </submittedName>
</protein>
<accession>A0A7L9WSM1</accession>
<keyword evidence="2" id="KW-1185">Reference proteome</keyword>
<sequence>MRTAPFIHDAAKVSFPPNVNSPYPRLAHREGRYRGSRLWRLSRPHKRRCCADRYDADQSGGCRSSGGG</sequence>